<gene>
    <name evidence="1" type="ORF">P8627_12160</name>
</gene>
<protein>
    <submittedName>
        <fullName evidence="1">DUF2332 family protein</fullName>
    </submittedName>
</protein>
<dbReference type="Proteomes" id="UP001243420">
    <property type="component" value="Chromosome"/>
</dbReference>
<reference evidence="1 2" key="1">
    <citation type="submission" date="2023-04" db="EMBL/GenBank/DDBJ databases">
        <title>Jannaschia ovalis sp. nov., a marine bacterium isolated from sea tidal flat.</title>
        <authorList>
            <person name="Kwon D.Y."/>
            <person name="Kim J.-J."/>
        </authorList>
    </citation>
    <scope>NUCLEOTIDE SEQUENCE [LARGE SCALE GENOMIC DNA]</scope>
    <source>
        <strain evidence="1 2">GRR-S6-38</strain>
    </source>
</reference>
<evidence type="ECO:0000313" key="2">
    <source>
        <dbReference type="Proteomes" id="UP001243420"/>
    </source>
</evidence>
<dbReference type="Pfam" id="PF10094">
    <property type="entry name" value="DUF2332"/>
    <property type="match status" value="1"/>
</dbReference>
<accession>A0ABY8L8U6</accession>
<dbReference type="EMBL" id="CP122537">
    <property type="protein sequence ID" value="WGH77782.1"/>
    <property type="molecule type" value="Genomic_DNA"/>
</dbReference>
<organism evidence="1 2">
    <name type="scientific">Jannaschia ovalis</name>
    <dbReference type="NCBI Taxonomy" id="3038773"/>
    <lineage>
        <taxon>Bacteria</taxon>
        <taxon>Pseudomonadati</taxon>
        <taxon>Pseudomonadota</taxon>
        <taxon>Alphaproteobacteria</taxon>
        <taxon>Rhodobacterales</taxon>
        <taxon>Roseobacteraceae</taxon>
        <taxon>Jannaschia</taxon>
    </lineage>
</organism>
<keyword evidence="2" id="KW-1185">Reference proteome</keyword>
<dbReference type="PIRSF" id="PIRSF012608">
    <property type="entry name" value="UCP012608"/>
    <property type="match status" value="1"/>
</dbReference>
<evidence type="ECO:0000313" key="1">
    <source>
        <dbReference type="EMBL" id="WGH77782.1"/>
    </source>
</evidence>
<dbReference type="InterPro" id="IPR011200">
    <property type="entry name" value="UCP012608"/>
</dbReference>
<proteinExistence type="predicted"/>
<sequence length="339" mass="36598">MRLTEAFRDQAVHCEGLGSPFMAQLMRVLADHLTADHGHVSEKLFAWPGDVSPRGASLPLRIAGGLHAMQLRGYSPLDTVYPPMEVDDDALWSAVSDALHAGAAFLMEFVDAPPQTNELRRAATFRAAGHWLTARYGLPLELCELGASAGLNLNWDQYALRAGDAVFGPDPAVLTLSPEWRGPLPAAVEPEVSARSGVDLAPLSPVSDRLRLLAYLWPDQPDRRALTLAALTLPPAPVDAGDAADWLEALAPHAPGTCRMICNSVAWQYFPRMVQVRARAAIDRLGDAATPDAPLAHFAMEADGATPGAGLRVTTWPGGRTLDAGRTDFHGRWIDWRLT</sequence>
<dbReference type="RefSeq" id="WP_279964387.1">
    <property type="nucleotide sequence ID" value="NZ_CP122537.1"/>
</dbReference>
<name>A0ABY8L8U6_9RHOB</name>